<organism evidence="1 2">
    <name type="scientific">Mycena rosella</name>
    <name type="common">Pink bonnet</name>
    <name type="synonym">Agaricus rosellus</name>
    <dbReference type="NCBI Taxonomy" id="1033263"/>
    <lineage>
        <taxon>Eukaryota</taxon>
        <taxon>Fungi</taxon>
        <taxon>Dikarya</taxon>
        <taxon>Basidiomycota</taxon>
        <taxon>Agaricomycotina</taxon>
        <taxon>Agaricomycetes</taxon>
        <taxon>Agaricomycetidae</taxon>
        <taxon>Agaricales</taxon>
        <taxon>Marasmiineae</taxon>
        <taxon>Mycenaceae</taxon>
        <taxon>Mycena</taxon>
    </lineage>
</organism>
<reference evidence="1" key="1">
    <citation type="submission" date="2023-03" db="EMBL/GenBank/DDBJ databases">
        <title>Massive genome expansion in bonnet fungi (Mycena s.s.) driven by repeated elements and novel gene families across ecological guilds.</title>
        <authorList>
            <consortium name="Lawrence Berkeley National Laboratory"/>
            <person name="Harder C.B."/>
            <person name="Miyauchi S."/>
            <person name="Viragh M."/>
            <person name="Kuo A."/>
            <person name="Thoen E."/>
            <person name="Andreopoulos B."/>
            <person name="Lu D."/>
            <person name="Skrede I."/>
            <person name="Drula E."/>
            <person name="Henrissat B."/>
            <person name="Morin E."/>
            <person name="Kohler A."/>
            <person name="Barry K."/>
            <person name="LaButti K."/>
            <person name="Morin E."/>
            <person name="Salamov A."/>
            <person name="Lipzen A."/>
            <person name="Mereny Z."/>
            <person name="Hegedus B."/>
            <person name="Baldrian P."/>
            <person name="Stursova M."/>
            <person name="Weitz H."/>
            <person name="Taylor A."/>
            <person name="Grigoriev I.V."/>
            <person name="Nagy L.G."/>
            <person name="Martin F."/>
            <person name="Kauserud H."/>
        </authorList>
    </citation>
    <scope>NUCLEOTIDE SEQUENCE</scope>
    <source>
        <strain evidence="1">CBHHK067</strain>
    </source>
</reference>
<keyword evidence="2" id="KW-1185">Reference proteome</keyword>
<evidence type="ECO:0000313" key="2">
    <source>
        <dbReference type="Proteomes" id="UP001221757"/>
    </source>
</evidence>
<accession>A0AAD7GFL3</accession>
<dbReference type="AlphaFoldDB" id="A0AAD7GFL3"/>
<comment type="caution">
    <text evidence="1">The sequence shown here is derived from an EMBL/GenBank/DDBJ whole genome shotgun (WGS) entry which is preliminary data.</text>
</comment>
<sequence>MSGPADPSQAYEGWPVSCWPSPPHDLFARITCVAASVHTAEDNPGARRRDRRVPPLIIECCRVLITPPPLDYIANRREPVARWAGHCAGVAELSVVSSPNNYLHYMYPLKFLSVSVDVANSDSKAAAGRVFRVPCAHIVDRRNSPAFQEKSIACCTRSTGGGIRPSALPNQRSLCGVSNDAPA</sequence>
<dbReference type="EMBL" id="JARKIE010000051">
    <property type="protein sequence ID" value="KAJ7692592.1"/>
    <property type="molecule type" value="Genomic_DNA"/>
</dbReference>
<proteinExistence type="predicted"/>
<evidence type="ECO:0000313" key="1">
    <source>
        <dbReference type="EMBL" id="KAJ7692592.1"/>
    </source>
</evidence>
<name>A0AAD7GFL3_MYCRO</name>
<gene>
    <name evidence="1" type="ORF">B0H17DRAFT_1133065</name>
</gene>
<dbReference type="Proteomes" id="UP001221757">
    <property type="component" value="Unassembled WGS sequence"/>
</dbReference>
<protein>
    <submittedName>
        <fullName evidence="1">Uncharacterized protein</fullName>
    </submittedName>
</protein>